<gene>
    <name evidence="1" type="ORF">ACFOU2_10045</name>
</gene>
<evidence type="ECO:0000313" key="1">
    <source>
        <dbReference type="EMBL" id="MFC3883824.1"/>
    </source>
</evidence>
<keyword evidence="2" id="KW-1185">Reference proteome</keyword>
<reference evidence="2" key="1">
    <citation type="journal article" date="2019" name="Int. J. Syst. Evol. Microbiol.">
        <title>The Global Catalogue of Microorganisms (GCM) 10K type strain sequencing project: providing services to taxonomists for standard genome sequencing and annotation.</title>
        <authorList>
            <consortium name="The Broad Institute Genomics Platform"/>
            <consortium name="The Broad Institute Genome Sequencing Center for Infectious Disease"/>
            <person name="Wu L."/>
            <person name="Ma J."/>
        </authorList>
    </citation>
    <scope>NUCLEOTIDE SEQUENCE [LARGE SCALE GENOMIC DNA]</scope>
    <source>
        <strain evidence="2">CCUG 61889</strain>
    </source>
</reference>
<dbReference type="Proteomes" id="UP001595752">
    <property type="component" value="Unassembled WGS sequence"/>
</dbReference>
<dbReference type="Pfam" id="PF14398">
    <property type="entry name" value="ATPgrasp_YheCD"/>
    <property type="match status" value="1"/>
</dbReference>
<sequence length="448" mass="51723">MNLSLIDEKQHTIYLPARYEHSDLRSISFGARTFPCTIIFSSQLEQEVLMSTSLFHELSIPFCQSVHLFFRDDTVHIGPLIGIFSAGFTGSKLRPIGQRSIFFSKLLSTVKSTGGYAFLFGAHHINWDSGTIRGYFYTNDGWSQADVPFPHVVYDRLPNRQTENHELFTTIKEKLQSQYLIPWYNPGFFNKWDIYQRLQTNEETQSFLPETFKNPSIKHIRSLLEKHQGVFLKPINGSLGKGIFEIIYSPSSESYYCRYHDGEKKVLRKFYQLPILLSHLFQEKKLDDYIVQQRIPLIRFQGRPLDFRVHTNKNEHGKWQLTAVAAKVAGRGSVTTHLNNGGMIKTIEEIFPSPDRCRDIKQQLEQAALLISETIERDVAGFIGEIGFDFGMDDQGRVWIFEANSKPGRSIFKHPKLFEQDMLTRKLSLSYAIHLAEKSIHAPEELYT</sequence>
<dbReference type="EMBL" id="JBHRZT010000043">
    <property type="protein sequence ID" value="MFC3883824.1"/>
    <property type="molecule type" value="Genomic_DNA"/>
</dbReference>
<name>A0ABV8B2Q8_9BACI</name>
<accession>A0ABV8B2Q8</accession>
<protein>
    <submittedName>
        <fullName evidence="1">YheC/YheD family protein</fullName>
    </submittedName>
</protein>
<evidence type="ECO:0000313" key="2">
    <source>
        <dbReference type="Proteomes" id="UP001595752"/>
    </source>
</evidence>
<dbReference type="InterPro" id="IPR026838">
    <property type="entry name" value="YheC/D"/>
</dbReference>
<proteinExistence type="predicted"/>
<dbReference type="SUPFAM" id="SSF56059">
    <property type="entry name" value="Glutathione synthetase ATP-binding domain-like"/>
    <property type="match status" value="1"/>
</dbReference>
<dbReference type="RefSeq" id="WP_377914680.1">
    <property type="nucleotide sequence ID" value="NZ_JBHRZT010000043.1"/>
</dbReference>
<comment type="caution">
    <text evidence="1">The sequence shown here is derived from an EMBL/GenBank/DDBJ whole genome shotgun (WGS) entry which is preliminary data.</text>
</comment>
<organism evidence="1 2">
    <name type="scientific">Bacillus songklensis</name>
    <dbReference type="NCBI Taxonomy" id="1069116"/>
    <lineage>
        <taxon>Bacteria</taxon>
        <taxon>Bacillati</taxon>
        <taxon>Bacillota</taxon>
        <taxon>Bacilli</taxon>
        <taxon>Bacillales</taxon>
        <taxon>Bacillaceae</taxon>
        <taxon>Bacillus</taxon>
    </lineage>
</organism>